<gene>
    <name evidence="1" type="ORF">DILT_LOCUS16216</name>
</gene>
<name>A0A3P7MUH9_DIBLA</name>
<proteinExistence type="predicted"/>
<dbReference type="AlphaFoldDB" id="A0A3P7MUH9"/>
<keyword evidence="2" id="KW-1185">Reference proteome</keyword>
<organism evidence="1 2">
    <name type="scientific">Dibothriocephalus latus</name>
    <name type="common">Fish tapeworm</name>
    <name type="synonym">Diphyllobothrium latum</name>
    <dbReference type="NCBI Taxonomy" id="60516"/>
    <lineage>
        <taxon>Eukaryota</taxon>
        <taxon>Metazoa</taxon>
        <taxon>Spiralia</taxon>
        <taxon>Lophotrochozoa</taxon>
        <taxon>Platyhelminthes</taxon>
        <taxon>Cestoda</taxon>
        <taxon>Eucestoda</taxon>
        <taxon>Diphyllobothriidea</taxon>
        <taxon>Diphyllobothriidae</taxon>
        <taxon>Dibothriocephalus</taxon>
    </lineage>
</organism>
<dbReference type="EMBL" id="UYRU01083654">
    <property type="protein sequence ID" value="VDN33365.1"/>
    <property type="molecule type" value="Genomic_DNA"/>
</dbReference>
<sequence>MVAYAETASSHEERLESLWIRLEEASHKKAVVADQEAADEESRVSIPPPSLLSVSFSPSSCIFWT</sequence>
<evidence type="ECO:0000313" key="1">
    <source>
        <dbReference type="EMBL" id="VDN33365.1"/>
    </source>
</evidence>
<reference evidence="1 2" key="1">
    <citation type="submission" date="2018-11" db="EMBL/GenBank/DDBJ databases">
        <authorList>
            <consortium name="Pathogen Informatics"/>
        </authorList>
    </citation>
    <scope>NUCLEOTIDE SEQUENCE [LARGE SCALE GENOMIC DNA]</scope>
</reference>
<evidence type="ECO:0000313" key="2">
    <source>
        <dbReference type="Proteomes" id="UP000281553"/>
    </source>
</evidence>
<protein>
    <submittedName>
        <fullName evidence="1">Uncharacterized protein</fullName>
    </submittedName>
</protein>
<accession>A0A3P7MUH9</accession>
<dbReference type="Proteomes" id="UP000281553">
    <property type="component" value="Unassembled WGS sequence"/>
</dbReference>